<evidence type="ECO:0000313" key="2">
    <source>
        <dbReference type="EMBL" id="KAJ9544871.1"/>
    </source>
</evidence>
<gene>
    <name evidence="2" type="ORF">OSB04_024578</name>
</gene>
<dbReference type="EMBL" id="JARYMX010000006">
    <property type="protein sequence ID" value="KAJ9544871.1"/>
    <property type="molecule type" value="Genomic_DNA"/>
</dbReference>
<dbReference type="Proteomes" id="UP001172457">
    <property type="component" value="Chromosome 6"/>
</dbReference>
<organism evidence="2 3">
    <name type="scientific">Centaurea solstitialis</name>
    <name type="common">yellow star-thistle</name>
    <dbReference type="NCBI Taxonomy" id="347529"/>
    <lineage>
        <taxon>Eukaryota</taxon>
        <taxon>Viridiplantae</taxon>
        <taxon>Streptophyta</taxon>
        <taxon>Embryophyta</taxon>
        <taxon>Tracheophyta</taxon>
        <taxon>Spermatophyta</taxon>
        <taxon>Magnoliopsida</taxon>
        <taxon>eudicotyledons</taxon>
        <taxon>Gunneridae</taxon>
        <taxon>Pentapetalae</taxon>
        <taxon>asterids</taxon>
        <taxon>campanulids</taxon>
        <taxon>Asterales</taxon>
        <taxon>Asteraceae</taxon>
        <taxon>Carduoideae</taxon>
        <taxon>Cardueae</taxon>
        <taxon>Centaureinae</taxon>
        <taxon>Centaurea</taxon>
    </lineage>
</organism>
<keyword evidence="3" id="KW-1185">Reference proteome</keyword>
<sequence>MLGELITKCLVLILGYAYPDFECFYKAIEKHGDENGELRLLCQYCWPGETLGEVEEMVDMQQTKGKTAIYALTCFYCFVRHTDFIHEDSHLLTLHLQTQSVGKDRKVNCVKWEPRSSLLAASSDDMTTKAVTGHNNQQHHEVIERCLSFVVEENNFPPLGVGNASQQRGHKKNGFKS</sequence>
<reference evidence="2" key="1">
    <citation type="submission" date="2023-03" db="EMBL/GenBank/DDBJ databases">
        <title>Chromosome-scale reference genome and RAD-based genetic map of yellow starthistle (Centaurea solstitialis) reveal putative structural variation and QTLs associated with invader traits.</title>
        <authorList>
            <person name="Reatini B."/>
            <person name="Cang F.A."/>
            <person name="Jiang Q."/>
            <person name="Mckibben M.T.W."/>
            <person name="Barker M.S."/>
            <person name="Rieseberg L.H."/>
            <person name="Dlugosch K.M."/>
        </authorList>
    </citation>
    <scope>NUCLEOTIDE SEQUENCE</scope>
    <source>
        <strain evidence="2">CAN-66</strain>
        <tissue evidence="2">Leaf</tissue>
    </source>
</reference>
<proteinExistence type="predicted"/>
<feature type="signal peptide" evidence="1">
    <location>
        <begin position="1"/>
        <end position="17"/>
    </location>
</feature>
<evidence type="ECO:0000313" key="3">
    <source>
        <dbReference type="Proteomes" id="UP001172457"/>
    </source>
</evidence>
<evidence type="ECO:0000256" key="1">
    <source>
        <dbReference type="SAM" id="SignalP"/>
    </source>
</evidence>
<dbReference type="AlphaFoldDB" id="A0AA38SY34"/>
<feature type="chain" id="PRO_5041442293" evidence="1">
    <location>
        <begin position="18"/>
        <end position="177"/>
    </location>
</feature>
<accession>A0AA38SY34</accession>
<keyword evidence="1" id="KW-0732">Signal</keyword>
<name>A0AA38SY34_9ASTR</name>
<comment type="caution">
    <text evidence="2">The sequence shown here is derived from an EMBL/GenBank/DDBJ whole genome shotgun (WGS) entry which is preliminary data.</text>
</comment>
<protein>
    <submittedName>
        <fullName evidence="2">Uncharacterized protein</fullName>
    </submittedName>
</protein>